<evidence type="ECO:0000256" key="1">
    <source>
        <dbReference type="ARBA" id="ARBA00004903"/>
    </source>
</evidence>
<comment type="similarity">
    <text evidence="2">Belongs to the dihydrofolate reductase family.</text>
</comment>
<dbReference type="CDD" id="cd00209">
    <property type="entry name" value="DHFR"/>
    <property type="match status" value="1"/>
</dbReference>
<evidence type="ECO:0000256" key="6">
    <source>
        <dbReference type="ARBA" id="ARBA00023002"/>
    </source>
</evidence>
<dbReference type="Gene3D" id="3.40.430.10">
    <property type="entry name" value="Dihydrofolate Reductase, subunit A"/>
    <property type="match status" value="1"/>
</dbReference>
<evidence type="ECO:0000256" key="7">
    <source>
        <dbReference type="ARBA" id="ARBA00025067"/>
    </source>
</evidence>
<dbReference type="PANTHER" id="PTHR48069">
    <property type="entry name" value="DIHYDROFOLATE REDUCTASE"/>
    <property type="match status" value="1"/>
</dbReference>
<dbReference type="GO" id="GO:0046654">
    <property type="term" value="P:tetrahydrofolate biosynthetic process"/>
    <property type="evidence" value="ECO:0007669"/>
    <property type="project" value="InterPro"/>
</dbReference>
<dbReference type="SUPFAM" id="SSF53597">
    <property type="entry name" value="Dihydrofolate reductase-like"/>
    <property type="match status" value="1"/>
</dbReference>
<dbReference type="Proteomes" id="UP000824200">
    <property type="component" value="Unassembled WGS sequence"/>
</dbReference>
<evidence type="ECO:0000256" key="5">
    <source>
        <dbReference type="ARBA" id="ARBA00022857"/>
    </source>
</evidence>
<comment type="function">
    <text evidence="7">Key enzyme in folate metabolism. Catalyzes an essential reaction for de novo glycine and purine synthesis, and for DNA precursor synthesis.</text>
</comment>
<evidence type="ECO:0000313" key="10">
    <source>
        <dbReference type="Proteomes" id="UP000824200"/>
    </source>
</evidence>
<reference evidence="9" key="1">
    <citation type="submission" date="2020-10" db="EMBL/GenBank/DDBJ databases">
        <authorList>
            <person name="Gilroy R."/>
        </authorList>
    </citation>
    <scope>NUCLEOTIDE SEQUENCE</scope>
    <source>
        <strain evidence="9">CHK121-14286</strain>
    </source>
</reference>
<dbReference type="GO" id="GO:0046452">
    <property type="term" value="P:dihydrofolate metabolic process"/>
    <property type="evidence" value="ECO:0007669"/>
    <property type="project" value="TreeGrafter"/>
</dbReference>
<evidence type="ECO:0000256" key="3">
    <source>
        <dbReference type="ARBA" id="ARBA00012856"/>
    </source>
</evidence>
<dbReference type="GO" id="GO:0004146">
    <property type="term" value="F:dihydrofolate reductase activity"/>
    <property type="evidence" value="ECO:0007669"/>
    <property type="project" value="UniProtKB-EC"/>
</dbReference>
<evidence type="ECO:0000259" key="8">
    <source>
        <dbReference type="PROSITE" id="PS51330"/>
    </source>
</evidence>
<comment type="caution">
    <text evidence="9">The sequence shown here is derived from an EMBL/GenBank/DDBJ whole genome shotgun (WGS) entry which is preliminary data.</text>
</comment>
<keyword evidence="4" id="KW-0554">One-carbon metabolism</keyword>
<dbReference type="Pfam" id="PF00186">
    <property type="entry name" value="DHFR_1"/>
    <property type="match status" value="1"/>
</dbReference>
<dbReference type="EMBL" id="DVHL01000036">
    <property type="protein sequence ID" value="HIR66095.1"/>
    <property type="molecule type" value="Genomic_DNA"/>
</dbReference>
<name>A0A9D1J857_9BACT</name>
<organism evidence="9 10">
    <name type="scientific">Candidatus Fimimonas gallinarum</name>
    <dbReference type="NCBI Taxonomy" id="2840821"/>
    <lineage>
        <taxon>Bacteria</taxon>
        <taxon>Pseudomonadati</taxon>
        <taxon>Myxococcota</taxon>
        <taxon>Myxococcia</taxon>
        <taxon>Myxococcales</taxon>
        <taxon>Cystobacterineae</taxon>
        <taxon>Myxococcaceae</taxon>
        <taxon>Myxococcaceae incertae sedis</taxon>
        <taxon>Candidatus Fimimonas</taxon>
    </lineage>
</organism>
<keyword evidence="6" id="KW-0560">Oxidoreductase</keyword>
<dbReference type="GO" id="GO:0050661">
    <property type="term" value="F:NADP binding"/>
    <property type="evidence" value="ECO:0007669"/>
    <property type="project" value="InterPro"/>
</dbReference>
<dbReference type="GO" id="GO:0006730">
    <property type="term" value="P:one-carbon metabolic process"/>
    <property type="evidence" value="ECO:0007669"/>
    <property type="project" value="UniProtKB-KW"/>
</dbReference>
<keyword evidence="5" id="KW-0521">NADP</keyword>
<sequence length="166" mass="18564">MNTIVVVDKNWGIGKNNDLLFRLKKDMKFFRETTTGKVVVMGANTFLSFPSGALPNRVNIVLDSSGAKHDGTISVDSVDKLNALLRNYDSNDIFVIGGASFYKLMLDGCSVAYVTKVDADGDAEVFFPNLDQKENWRLESQSENISDGNYNISFCRYVNDKVENQR</sequence>
<gene>
    <name evidence="9" type="ORF">IAC95_04380</name>
</gene>
<evidence type="ECO:0000256" key="2">
    <source>
        <dbReference type="ARBA" id="ARBA00009539"/>
    </source>
</evidence>
<proteinExistence type="inferred from homology"/>
<dbReference type="AlphaFoldDB" id="A0A9D1J857"/>
<evidence type="ECO:0000313" key="9">
    <source>
        <dbReference type="EMBL" id="HIR66095.1"/>
    </source>
</evidence>
<dbReference type="InterPro" id="IPR024072">
    <property type="entry name" value="DHFR-like_dom_sf"/>
</dbReference>
<dbReference type="PRINTS" id="PR00070">
    <property type="entry name" value="DHFR"/>
</dbReference>
<dbReference type="PANTHER" id="PTHR48069:SF3">
    <property type="entry name" value="DIHYDROFOLATE REDUCTASE"/>
    <property type="match status" value="1"/>
</dbReference>
<dbReference type="EC" id="1.5.1.3" evidence="3"/>
<dbReference type="InterPro" id="IPR012259">
    <property type="entry name" value="DHFR"/>
</dbReference>
<protein>
    <recommendedName>
        <fullName evidence="3">dihydrofolate reductase</fullName>
        <ecNumber evidence="3">1.5.1.3</ecNumber>
    </recommendedName>
</protein>
<dbReference type="PROSITE" id="PS51330">
    <property type="entry name" value="DHFR_2"/>
    <property type="match status" value="1"/>
</dbReference>
<dbReference type="InterPro" id="IPR001796">
    <property type="entry name" value="DHFR_dom"/>
</dbReference>
<reference evidence="9" key="2">
    <citation type="journal article" date="2021" name="PeerJ">
        <title>Extensive microbial diversity within the chicken gut microbiome revealed by metagenomics and culture.</title>
        <authorList>
            <person name="Gilroy R."/>
            <person name="Ravi A."/>
            <person name="Getino M."/>
            <person name="Pursley I."/>
            <person name="Horton D.L."/>
            <person name="Alikhan N.F."/>
            <person name="Baker D."/>
            <person name="Gharbi K."/>
            <person name="Hall N."/>
            <person name="Watson M."/>
            <person name="Adriaenssens E.M."/>
            <person name="Foster-Nyarko E."/>
            <person name="Jarju S."/>
            <person name="Secka A."/>
            <person name="Antonio M."/>
            <person name="Oren A."/>
            <person name="Chaudhuri R.R."/>
            <person name="La Ragione R."/>
            <person name="Hildebrand F."/>
            <person name="Pallen M.J."/>
        </authorList>
    </citation>
    <scope>NUCLEOTIDE SEQUENCE</scope>
    <source>
        <strain evidence="9">CHK121-14286</strain>
    </source>
</reference>
<dbReference type="GO" id="GO:0046655">
    <property type="term" value="P:folic acid metabolic process"/>
    <property type="evidence" value="ECO:0007669"/>
    <property type="project" value="TreeGrafter"/>
</dbReference>
<evidence type="ECO:0000256" key="4">
    <source>
        <dbReference type="ARBA" id="ARBA00022563"/>
    </source>
</evidence>
<accession>A0A9D1J857</accession>
<feature type="domain" description="DHFR" evidence="8">
    <location>
        <begin position="1"/>
        <end position="159"/>
    </location>
</feature>
<comment type="pathway">
    <text evidence="1">Cofactor biosynthesis; tetrahydrofolate biosynthesis; 5,6,7,8-tetrahydrofolate from 7,8-dihydrofolate: step 1/1.</text>
</comment>